<evidence type="ECO:0000256" key="3">
    <source>
        <dbReference type="ARBA" id="ARBA00022840"/>
    </source>
</evidence>
<dbReference type="STRING" id="1802617.A2886_03450"/>
<accession>A0A1F4UTB9</accession>
<dbReference type="Gene3D" id="3.40.50.300">
    <property type="entry name" value="P-loop containing nucleotide triphosphate hydrolases"/>
    <property type="match status" value="1"/>
</dbReference>
<dbReference type="InterPro" id="IPR003439">
    <property type="entry name" value="ABC_transporter-like_ATP-bd"/>
</dbReference>
<dbReference type="PANTHER" id="PTHR24220:SF470">
    <property type="entry name" value="CELL DIVISION ATP-BINDING PROTEIN FTSE"/>
    <property type="match status" value="1"/>
</dbReference>
<dbReference type="GO" id="GO:0005886">
    <property type="term" value="C:plasma membrane"/>
    <property type="evidence" value="ECO:0007669"/>
    <property type="project" value="TreeGrafter"/>
</dbReference>
<dbReference type="Pfam" id="PF00005">
    <property type="entry name" value="ABC_tran"/>
    <property type="match status" value="1"/>
</dbReference>
<name>A0A1F4UTB9_UNCKA</name>
<evidence type="ECO:0000313" key="5">
    <source>
        <dbReference type="EMBL" id="OGC47453.1"/>
    </source>
</evidence>
<dbReference type="InterPro" id="IPR015854">
    <property type="entry name" value="ABC_transpr_LolD-like"/>
</dbReference>
<keyword evidence="2" id="KW-0547">Nucleotide-binding</keyword>
<dbReference type="InterPro" id="IPR017871">
    <property type="entry name" value="ABC_transporter-like_CS"/>
</dbReference>
<gene>
    <name evidence="5" type="ORF">A2886_03450</name>
</gene>
<dbReference type="EMBL" id="MEVA01000009">
    <property type="protein sequence ID" value="OGC47453.1"/>
    <property type="molecule type" value="Genomic_DNA"/>
</dbReference>
<dbReference type="InterPro" id="IPR003593">
    <property type="entry name" value="AAA+_ATPase"/>
</dbReference>
<dbReference type="SUPFAM" id="SSF52540">
    <property type="entry name" value="P-loop containing nucleoside triphosphate hydrolases"/>
    <property type="match status" value="1"/>
</dbReference>
<feature type="domain" description="ABC transporter" evidence="4">
    <location>
        <begin position="4"/>
        <end position="249"/>
    </location>
</feature>
<comment type="similarity">
    <text evidence="1">Belongs to the ABC transporter superfamily.</text>
</comment>
<sequence length="251" mass="27900">MAQIEYKNITKDYDVDDRVLDNVSFKVEKGEFVFLVGPSGAGKTTLIKLLIREELPTEGEIWFEGLGAVEDAEAVESIASDVETVSSLVNIFDLPHDRLPELRRRIGVVFQDFKVLNSKNVFENVAVALEVAGATLNEIKNIVPNVLGLVGLSDKAEHFPKQLSGGEIQRLSIARALAHEPEILVADEPTGMIDRKATDDVLQVLERINSLGTTIIMATHDYKIVDKMKKRVLRLEKGKLTSDKKEGKYDE</sequence>
<dbReference type="GO" id="GO:0016887">
    <property type="term" value="F:ATP hydrolysis activity"/>
    <property type="evidence" value="ECO:0007669"/>
    <property type="project" value="InterPro"/>
</dbReference>
<reference evidence="5 6" key="1">
    <citation type="journal article" date="2016" name="Nat. Commun.">
        <title>Thousands of microbial genomes shed light on interconnected biogeochemical processes in an aquifer system.</title>
        <authorList>
            <person name="Anantharaman K."/>
            <person name="Brown C.T."/>
            <person name="Hug L.A."/>
            <person name="Sharon I."/>
            <person name="Castelle C.J."/>
            <person name="Probst A.J."/>
            <person name="Thomas B.C."/>
            <person name="Singh A."/>
            <person name="Wilkins M.J."/>
            <person name="Karaoz U."/>
            <person name="Brodie E.L."/>
            <person name="Williams K.H."/>
            <person name="Hubbard S.S."/>
            <person name="Banfield J.F."/>
        </authorList>
    </citation>
    <scope>NUCLEOTIDE SEQUENCE [LARGE SCALE GENOMIC DNA]</scope>
</reference>
<evidence type="ECO:0000259" key="4">
    <source>
        <dbReference type="PROSITE" id="PS50893"/>
    </source>
</evidence>
<proteinExistence type="inferred from homology"/>
<dbReference type="PROSITE" id="PS00211">
    <property type="entry name" value="ABC_TRANSPORTER_1"/>
    <property type="match status" value="1"/>
</dbReference>
<evidence type="ECO:0000313" key="6">
    <source>
        <dbReference type="Proteomes" id="UP000176608"/>
    </source>
</evidence>
<dbReference type="SMART" id="SM00382">
    <property type="entry name" value="AAA"/>
    <property type="match status" value="1"/>
</dbReference>
<keyword evidence="3" id="KW-0067">ATP-binding</keyword>
<dbReference type="AlphaFoldDB" id="A0A1F4UTB9"/>
<dbReference type="InterPro" id="IPR027417">
    <property type="entry name" value="P-loop_NTPase"/>
</dbReference>
<evidence type="ECO:0000256" key="2">
    <source>
        <dbReference type="ARBA" id="ARBA00022741"/>
    </source>
</evidence>
<comment type="caution">
    <text evidence="5">The sequence shown here is derived from an EMBL/GenBank/DDBJ whole genome shotgun (WGS) entry which is preliminary data.</text>
</comment>
<dbReference type="PANTHER" id="PTHR24220">
    <property type="entry name" value="IMPORT ATP-BINDING PROTEIN"/>
    <property type="match status" value="1"/>
</dbReference>
<dbReference type="PROSITE" id="PS50893">
    <property type="entry name" value="ABC_TRANSPORTER_2"/>
    <property type="match status" value="1"/>
</dbReference>
<dbReference type="GO" id="GO:0022857">
    <property type="term" value="F:transmembrane transporter activity"/>
    <property type="evidence" value="ECO:0007669"/>
    <property type="project" value="TreeGrafter"/>
</dbReference>
<dbReference type="FunFam" id="3.40.50.300:FF:000056">
    <property type="entry name" value="Cell division ATP-binding protein FtsE"/>
    <property type="match status" value="1"/>
</dbReference>
<evidence type="ECO:0000256" key="1">
    <source>
        <dbReference type="ARBA" id="ARBA00005417"/>
    </source>
</evidence>
<organism evidence="5 6">
    <name type="scientific">candidate division WWE3 bacterium RIFCSPHIGHO2_01_FULL_42_13</name>
    <dbReference type="NCBI Taxonomy" id="1802617"/>
    <lineage>
        <taxon>Bacteria</taxon>
        <taxon>Katanobacteria</taxon>
    </lineage>
</organism>
<dbReference type="GO" id="GO:0005524">
    <property type="term" value="F:ATP binding"/>
    <property type="evidence" value="ECO:0007669"/>
    <property type="project" value="UniProtKB-KW"/>
</dbReference>
<dbReference type="Proteomes" id="UP000176608">
    <property type="component" value="Unassembled WGS sequence"/>
</dbReference>
<protein>
    <recommendedName>
        <fullName evidence="4">ABC transporter domain-containing protein</fullName>
    </recommendedName>
</protein>